<keyword evidence="10" id="KW-1185">Reference proteome</keyword>
<evidence type="ECO:0000256" key="3">
    <source>
        <dbReference type="ARBA" id="ARBA00023015"/>
    </source>
</evidence>
<accession>A0ABV4TQQ6</accession>
<feature type="region of interest" description="Disordered" evidence="6">
    <location>
        <begin position="371"/>
        <end position="401"/>
    </location>
</feature>
<dbReference type="PROSITE" id="PS50110">
    <property type="entry name" value="RESPONSE_REGULATORY"/>
    <property type="match status" value="1"/>
</dbReference>
<name>A0ABV4TQQ6_9GAMM</name>
<dbReference type="InterPro" id="IPR009057">
    <property type="entry name" value="Homeodomain-like_sf"/>
</dbReference>
<dbReference type="PANTHER" id="PTHR32071:SF100">
    <property type="entry name" value="RESPONSE REGULATOR PROTEIN PILR"/>
    <property type="match status" value="1"/>
</dbReference>
<dbReference type="Proteomes" id="UP001575181">
    <property type="component" value="Unassembled WGS sequence"/>
</dbReference>
<evidence type="ECO:0000259" key="8">
    <source>
        <dbReference type="PROSITE" id="PS50110"/>
    </source>
</evidence>
<dbReference type="InterPro" id="IPR027417">
    <property type="entry name" value="P-loop_NTPase"/>
</dbReference>
<keyword evidence="3" id="KW-0805">Transcription regulation</keyword>
<dbReference type="PRINTS" id="PR01590">
    <property type="entry name" value="HTHFIS"/>
</dbReference>
<dbReference type="Gene3D" id="1.10.10.60">
    <property type="entry name" value="Homeodomain-like"/>
    <property type="match status" value="1"/>
</dbReference>
<gene>
    <name evidence="9" type="ORF">ACERLL_00740</name>
</gene>
<sequence>MNPVLLIVDDEPTIRELIGLTVGPLGFEVREAGTLAEARQAFDESQLDLILTDLRLPDGDGMTVVEESASLRRPPAVAVITAYGTPESAVEAMRVGAYDYLSKPIDTNRLRSLVQHGLRLTQAAGPEPNELGSELVGQSPAMQAVRSQAARVAHSEAPVLITGESGTGKELVAQSIHRISTRARHPFVPVNCAAIPEHLIESELFGYRKGAFTGASMDKKGLFQEAEGGTLFLDEVGDLGASVQANLLRALQERAIRPLGATREVPVDVRIVAATNKDLEEEVETGRFREDLFYRLDVLQVHLPPLREHPEDIPEIASALLARRHRRRDDPPPPVLSPGALEKLRSMPLRGNVRELENVLERAISLSDEDTIPPERICGGRERPCEEREAGDHPAGTDAGGFQLDQHLADIERSLIREAMEATSGNKTEAATRLGVSLRSLRYRIQKLGME</sequence>
<dbReference type="EMBL" id="JBGUAW010000001">
    <property type="protein sequence ID" value="MFA9459352.1"/>
    <property type="molecule type" value="Genomic_DNA"/>
</dbReference>
<feature type="domain" description="Response regulatory" evidence="8">
    <location>
        <begin position="4"/>
        <end position="118"/>
    </location>
</feature>
<organism evidence="9 10">
    <name type="scientific">Thiohalorhabdus methylotrophus</name>
    <dbReference type="NCBI Taxonomy" id="3242694"/>
    <lineage>
        <taxon>Bacteria</taxon>
        <taxon>Pseudomonadati</taxon>
        <taxon>Pseudomonadota</taxon>
        <taxon>Gammaproteobacteria</taxon>
        <taxon>Thiohalorhabdales</taxon>
        <taxon>Thiohalorhabdaceae</taxon>
        <taxon>Thiohalorhabdus</taxon>
    </lineage>
</organism>
<dbReference type="Gene3D" id="3.40.50.2300">
    <property type="match status" value="1"/>
</dbReference>
<keyword evidence="2" id="KW-0067">ATP-binding</keyword>
<dbReference type="Gene3D" id="3.40.50.300">
    <property type="entry name" value="P-loop containing nucleotide triphosphate hydrolases"/>
    <property type="match status" value="1"/>
</dbReference>
<feature type="compositionally biased region" description="Basic and acidic residues" evidence="6">
    <location>
        <begin position="378"/>
        <end position="392"/>
    </location>
</feature>
<dbReference type="SMART" id="SM00448">
    <property type="entry name" value="REC"/>
    <property type="match status" value="1"/>
</dbReference>
<dbReference type="InterPro" id="IPR025943">
    <property type="entry name" value="Sigma_54_int_dom_ATP-bd_2"/>
</dbReference>
<dbReference type="InterPro" id="IPR011006">
    <property type="entry name" value="CheY-like_superfamily"/>
</dbReference>
<evidence type="ECO:0000256" key="1">
    <source>
        <dbReference type="ARBA" id="ARBA00022741"/>
    </source>
</evidence>
<evidence type="ECO:0000256" key="4">
    <source>
        <dbReference type="ARBA" id="ARBA00023163"/>
    </source>
</evidence>
<dbReference type="InterPro" id="IPR002197">
    <property type="entry name" value="HTH_Fis"/>
</dbReference>
<evidence type="ECO:0000259" key="7">
    <source>
        <dbReference type="PROSITE" id="PS50045"/>
    </source>
</evidence>
<dbReference type="Pfam" id="PF25601">
    <property type="entry name" value="AAA_lid_14"/>
    <property type="match status" value="1"/>
</dbReference>
<feature type="modified residue" description="4-aspartylphosphate" evidence="5">
    <location>
        <position position="53"/>
    </location>
</feature>
<evidence type="ECO:0000256" key="5">
    <source>
        <dbReference type="PROSITE-ProRule" id="PRU00169"/>
    </source>
</evidence>
<evidence type="ECO:0000313" key="9">
    <source>
        <dbReference type="EMBL" id="MFA9459352.1"/>
    </source>
</evidence>
<dbReference type="Pfam" id="PF00158">
    <property type="entry name" value="Sigma54_activat"/>
    <property type="match status" value="1"/>
</dbReference>
<feature type="domain" description="Sigma-54 factor interaction" evidence="7">
    <location>
        <begin position="135"/>
        <end position="365"/>
    </location>
</feature>
<dbReference type="Pfam" id="PF02954">
    <property type="entry name" value="HTH_8"/>
    <property type="match status" value="1"/>
</dbReference>
<dbReference type="Gene3D" id="1.10.8.60">
    <property type="match status" value="1"/>
</dbReference>
<proteinExistence type="predicted"/>
<dbReference type="SUPFAM" id="SSF46689">
    <property type="entry name" value="Homeodomain-like"/>
    <property type="match status" value="1"/>
</dbReference>
<dbReference type="InterPro" id="IPR058031">
    <property type="entry name" value="AAA_lid_NorR"/>
</dbReference>
<dbReference type="Pfam" id="PF00072">
    <property type="entry name" value="Response_reg"/>
    <property type="match status" value="1"/>
</dbReference>
<dbReference type="PROSITE" id="PS00676">
    <property type="entry name" value="SIGMA54_INTERACT_2"/>
    <property type="match status" value="1"/>
</dbReference>
<dbReference type="PROSITE" id="PS50045">
    <property type="entry name" value="SIGMA54_INTERACT_4"/>
    <property type="match status" value="1"/>
</dbReference>
<dbReference type="InterPro" id="IPR003593">
    <property type="entry name" value="AAA+_ATPase"/>
</dbReference>
<dbReference type="SUPFAM" id="SSF52540">
    <property type="entry name" value="P-loop containing nucleoside triphosphate hydrolases"/>
    <property type="match status" value="1"/>
</dbReference>
<evidence type="ECO:0000256" key="6">
    <source>
        <dbReference type="SAM" id="MobiDB-lite"/>
    </source>
</evidence>
<keyword evidence="1" id="KW-0547">Nucleotide-binding</keyword>
<keyword evidence="4" id="KW-0804">Transcription</keyword>
<protein>
    <submittedName>
        <fullName evidence="9">Sigma-54-dependent transcriptional regulator</fullName>
    </submittedName>
</protein>
<evidence type="ECO:0000256" key="2">
    <source>
        <dbReference type="ARBA" id="ARBA00022840"/>
    </source>
</evidence>
<dbReference type="InterPro" id="IPR025662">
    <property type="entry name" value="Sigma_54_int_dom_ATP-bd_1"/>
</dbReference>
<dbReference type="SMART" id="SM00382">
    <property type="entry name" value="AAA"/>
    <property type="match status" value="1"/>
</dbReference>
<keyword evidence="5" id="KW-0597">Phosphoprotein</keyword>
<dbReference type="InterPro" id="IPR002078">
    <property type="entry name" value="Sigma_54_int"/>
</dbReference>
<dbReference type="PANTHER" id="PTHR32071">
    <property type="entry name" value="TRANSCRIPTIONAL REGULATORY PROTEIN"/>
    <property type="match status" value="1"/>
</dbReference>
<dbReference type="PROSITE" id="PS00675">
    <property type="entry name" value="SIGMA54_INTERACT_1"/>
    <property type="match status" value="1"/>
</dbReference>
<dbReference type="SUPFAM" id="SSF52172">
    <property type="entry name" value="CheY-like"/>
    <property type="match status" value="1"/>
</dbReference>
<dbReference type="InterPro" id="IPR001789">
    <property type="entry name" value="Sig_transdc_resp-reg_receiver"/>
</dbReference>
<dbReference type="RefSeq" id="WP_373654142.1">
    <property type="nucleotide sequence ID" value="NZ_JBGUAW010000001.1"/>
</dbReference>
<comment type="caution">
    <text evidence="9">The sequence shown here is derived from an EMBL/GenBank/DDBJ whole genome shotgun (WGS) entry which is preliminary data.</text>
</comment>
<dbReference type="CDD" id="cd00009">
    <property type="entry name" value="AAA"/>
    <property type="match status" value="1"/>
</dbReference>
<reference evidence="9 10" key="1">
    <citation type="submission" date="2024-08" db="EMBL/GenBank/DDBJ databases">
        <title>Whole-genome sequencing of halo(alkali)philic microorganisms from hypersaline lakes.</title>
        <authorList>
            <person name="Sorokin D.Y."/>
            <person name="Merkel A.Y."/>
            <person name="Messina E."/>
            <person name="Yakimov M."/>
        </authorList>
    </citation>
    <scope>NUCLEOTIDE SEQUENCE [LARGE SCALE GENOMIC DNA]</scope>
    <source>
        <strain evidence="9 10">Cl-TMA</strain>
    </source>
</reference>
<evidence type="ECO:0000313" key="10">
    <source>
        <dbReference type="Proteomes" id="UP001575181"/>
    </source>
</evidence>